<organism evidence="2 4">
    <name type="scientific">Rotaria socialis</name>
    <dbReference type="NCBI Taxonomy" id="392032"/>
    <lineage>
        <taxon>Eukaryota</taxon>
        <taxon>Metazoa</taxon>
        <taxon>Spiralia</taxon>
        <taxon>Gnathifera</taxon>
        <taxon>Rotifera</taxon>
        <taxon>Eurotatoria</taxon>
        <taxon>Bdelloidea</taxon>
        <taxon>Philodinida</taxon>
        <taxon>Philodinidae</taxon>
        <taxon>Rotaria</taxon>
    </lineage>
</organism>
<evidence type="ECO:0000313" key="1">
    <source>
        <dbReference type="EMBL" id="CAF4983595.1"/>
    </source>
</evidence>
<name>A0A822EBL5_9BILA</name>
<dbReference type="EMBL" id="CAJOBR010068756">
    <property type="protein sequence ID" value="CAF5093211.1"/>
    <property type="molecule type" value="Genomic_DNA"/>
</dbReference>
<gene>
    <name evidence="2" type="ORF">QYT958_LOCUS44444</name>
    <name evidence="3" type="ORF">QYT958_LOCUS47918</name>
    <name evidence="1" type="ORF">UJA718_LOCUS49442</name>
</gene>
<dbReference type="InterPro" id="IPR036179">
    <property type="entry name" value="Ig-like_dom_sf"/>
</dbReference>
<dbReference type="EMBL" id="CAJOBP010103830">
    <property type="protein sequence ID" value="CAF4983595.1"/>
    <property type="molecule type" value="Genomic_DNA"/>
</dbReference>
<sequence>EGVENCDIDIRVQVAGYPHPKLEFSFNQNPIELKGRYTLKELKSGWYVFTITNARSTDAG</sequence>
<proteinExistence type="predicted"/>
<accession>A0A822EBL5</accession>
<dbReference type="InterPro" id="IPR013783">
    <property type="entry name" value="Ig-like_fold"/>
</dbReference>
<dbReference type="SUPFAM" id="SSF48726">
    <property type="entry name" value="Immunoglobulin"/>
    <property type="match status" value="1"/>
</dbReference>
<comment type="caution">
    <text evidence="2">The sequence shown here is derived from an EMBL/GenBank/DDBJ whole genome shotgun (WGS) entry which is preliminary data.</text>
</comment>
<keyword evidence="5" id="KW-1185">Reference proteome</keyword>
<feature type="non-terminal residue" evidence="2">
    <location>
        <position position="1"/>
    </location>
</feature>
<dbReference type="AlphaFoldDB" id="A0A822EBL5"/>
<evidence type="ECO:0000313" key="5">
    <source>
        <dbReference type="Proteomes" id="UP000663873"/>
    </source>
</evidence>
<dbReference type="Proteomes" id="UP000663873">
    <property type="component" value="Unassembled WGS sequence"/>
</dbReference>
<dbReference type="EMBL" id="CAJOBR010092869">
    <property type="protein sequence ID" value="CAF5143393.1"/>
    <property type="molecule type" value="Genomic_DNA"/>
</dbReference>
<evidence type="ECO:0000313" key="2">
    <source>
        <dbReference type="EMBL" id="CAF5093211.1"/>
    </source>
</evidence>
<reference evidence="2" key="1">
    <citation type="submission" date="2021-02" db="EMBL/GenBank/DDBJ databases">
        <authorList>
            <person name="Nowell W R."/>
        </authorList>
    </citation>
    <scope>NUCLEOTIDE SEQUENCE</scope>
</reference>
<evidence type="ECO:0000313" key="3">
    <source>
        <dbReference type="EMBL" id="CAF5143393.1"/>
    </source>
</evidence>
<feature type="non-terminal residue" evidence="2">
    <location>
        <position position="60"/>
    </location>
</feature>
<dbReference type="Proteomes" id="UP000663848">
    <property type="component" value="Unassembled WGS sequence"/>
</dbReference>
<dbReference type="Gene3D" id="2.60.40.10">
    <property type="entry name" value="Immunoglobulins"/>
    <property type="match status" value="1"/>
</dbReference>
<protein>
    <submittedName>
        <fullName evidence="2">Uncharacterized protein</fullName>
    </submittedName>
</protein>
<evidence type="ECO:0000313" key="4">
    <source>
        <dbReference type="Proteomes" id="UP000663848"/>
    </source>
</evidence>